<protein>
    <recommendedName>
        <fullName evidence="2">Surface presentation of antigens protein SpaO</fullName>
    </recommendedName>
</protein>
<evidence type="ECO:0000313" key="7">
    <source>
        <dbReference type="EMBL" id="MBW8288558.1"/>
    </source>
</evidence>
<dbReference type="PANTHER" id="PTHR30034:SF5">
    <property type="entry name" value="SECRETION SYSTEM APPARATUS PROTEIN SSAQ"/>
    <property type="match status" value="1"/>
</dbReference>
<name>A0ABS7FEQ9_9NEIS</name>
<keyword evidence="8" id="KW-1185">Reference proteome</keyword>
<evidence type="ECO:0000256" key="1">
    <source>
        <dbReference type="ARBA" id="ARBA00009226"/>
    </source>
</evidence>
<feature type="domain" description="SpaO FliM/N C-terminal related" evidence="6">
    <location>
        <begin position="148"/>
        <end position="209"/>
    </location>
</feature>
<evidence type="ECO:0000259" key="5">
    <source>
        <dbReference type="Pfam" id="PF26294"/>
    </source>
</evidence>
<gene>
    <name evidence="7" type="ORF">KIF53_13055</name>
</gene>
<reference evidence="7 8" key="1">
    <citation type="submission" date="2021-05" db="EMBL/GenBank/DDBJ databases">
        <title>Draft Whole Genome Sequencing Of Biosensor Chromobacterium violaceum Strain CV026 Reveals A Regulatory RNA In Chromobacterium violaceum Phenotype Regulatory Network.</title>
        <authorList>
            <person name="Hong K.W."/>
            <person name="Chan K.G."/>
            <person name="Chang C.-Y."/>
        </authorList>
    </citation>
    <scope>NUCLEOTIDE SEQUENCE [LARGE SCALE GENOMIC DNA]</scope>
    <source>
        <strain evidence="7 8">ATCC 31532</strain>
    </source>
</reference>
<dbReference type="Gene3D" id="2.30.330.10">
    <property type="entry name" value="SpoA-like"/>
    <property type="match status" value="1"/>
</dbReference>
<organism evidence="7 8">
    <name type="scientific">Chromobacterium subtsugae</name>
    <dbReference type="NCBI Taxonomy" id="251747"/>
    <lineage>
        <taxon>Bacteria</taxon>
        <taxon>Pseudomonadati</taxon>
        <taxon>Pseudomonadota</taxon>
        <taxon>Betaproteobacteria</taxon>
        <taxon>Neisseriales</taxon>
        <taxon>Chromobacteriaceae</taxon>
        <taxon>Chromobacterium</taxon>
    </lineage>
</organism>
<accession>A0ABS7FEQ9</accession>
<dbReference type="InterPro" id="IPR001543">
    <property type="entry name" value="FliN-like_C"/>
</dbReference>
<keyword evidence="3" id="KW-0843">Virulence</keyword>
<evidence type="ECO:0000256" key="2">
    <source>
        <dbReference type="ARBA" id="ARBA00021925"/>
    </source>
</evidence>
<dbReference type="InterPro" id="IPR058805">
    <property type="entry name" value="SpaO_FliMN_C_rel"/>
</dbReference>
<dbReference type="Pfam" id="PF01052">
    <property type="entry name" value="FliMN_C"/>
    <property type="match status" value="1"/>
</dbReference>
<evidence type="ECO:0000259" key="6">
    <source>
        <dbReference type="Pfam" id="PF26304"/>
    </source>
</evidence>
<dbReference type="NCBIfam" id="TIGR02551">
    <property type="entry name" value="SpaO_YscQ"/>
    <property type="match status" value="1"/>
</dbReference>
<dbReference type="Pfam" id="PF26294">
    <property type="entry name" value="SpaO_N"/>
    <property type="match status" value="1"/>
</dbReference>
<evidence type="ECO:0000256" key="3">
    <source>
        <dbReference type="ARBA" id="ARBA00023026"/>
    </source>
</evidence>
<dbReference type="SUPFAM" id="SSF101801">
    <property type="entry name" value="Surface presentation of antigens (SPOA)"/>
    <property type="match status" value="1"/>
</dbReference>
<dbReference type="EMBL" id="JAHDTB010000010">
    <property type="protein sequence ID" value="MBW8288558.1"/>
    <property type="molecule type" value="Genomic_DNA"/>
</dbReference>
<dbReference type="Pfam" id="PF26304">
    <property type="entry name" value="FliMN_C_rel"/>
    <property type="match status" value="1"/>
</dbReference>
<dbReference type="Proteomes" id="UP000711178">
    <property type="component" value="Unassembled WGS sequence"/>
</dbReference>
<evidence type="ECO:0000259" key="4">
    <source>
        <dbReference type="Pfam" id="PF01052"/>
    </source>
</evidence>
<feature type="domain" description="SpaO N-terminal" evidence="5">
    <location>
        <begin position="5"/>
        <end position="134"/>
    </location>
</feature>
<feature type="domain" description="Flagellar motor switch protein FliN-like C-terminal" evidence="4">
    <location>
        <begin position="222"/>
        <end position="291"/>
    </location>
</feature>
<dbReference type="InterPro" id="IPR058804">
    <property type="entry name" value="SpaO_N"/>
</dbReference>
<comment type="similarity">
    <text evidence="1">Belongs to the FliN/MopA/SpaO family.</text>
</comment>
<dbReference type="PANTHER" id="PTHR30034">
    <property type="entry name" value="FLAGELLAR MOTOR SWITCH PROTEIN FLIM"/>
    <property type="match status" value="1"/>
</dbReference>
<proteinExistence type="inferred from homology"/>
<comment type="caution">
    <text evidence="7">The sequence shown here is derived from an EMBL/GenBank/DDBJ whole genome shotgun (WGS) entry which is preliminary data.</text>
</comment>
<dbReference type="InterPro" id="IPR013385">
    <property type="entry name" value="T3SS_SpaO/YscQ/SpaO"/>
</dbReference>
<dbReference type="PRINTS" id="PR01339">
    <property type="entry name" value="TYPE3OMOPROT"/>
</dbReference>
<dbReference type="InterPro" id="IPR003283">
    <property type="entry name" value="T3SS_OMP_SpaO"/>
</dbReference>
<dbReference type="InterPro" id="IPR036429">
    <property type="entry name" value="SpoA-like_sf"/>
</dbReference>
<evidence type="ECO:0000313" key="8">
    <source>
        <dbReference type="Proteomes" id="UP000711178"/>
    </source>
</evidence>
<dbReference type="NCBIfam" id="NF006018">
    <property type="entry name" value="PRK08158.1"/>
    <property type="match status" value="1"/>
</dbReference>
<sequence>MMLKLRRVEGETLALRQAAEIWAGQGWEAEIAYPPRHGRWLEVADEDGRWQGWLEPRAWLESMAPDLAVLASGAGAERQAGRLIAASPAPLHWPMPDLPRGRLRAGAERDGGELPQRPLLRVATPQGPVWLARVEAPRPAAMPARRFDWLSAPLAFGLGHSHISQALLRSVRGGDVLLVQQTASLVACHGRTVGRYQRSDEGIIMEWQMEEAAERDEPALADIEQLPVRLEFVLQQSRVTLAELRQLCQGRLLPLQAGAERQVEVRANGALLGRGELVQLDGQLGVEVTQWRDGPDDVE</sequence>